<dbReference type="GO" id="GO:0050660">
    <property type="term" value="F:flavin adenine dinucleotide binding"/>
    <property type="evidence" value="ECO:0007669"/>
    <property type="project" value="InterPro"/>
</dbReference>
<proteinExistence type="inferred from homology"/>
<evidence type="ECO:0000256" key="5">
    <source>
        <dbReference type="ARBA" id="ARBA00023002"/>
    </source>
</evidence>
<dbReference type="KEGG" id="pmf:P9303_12251"/>
<dbReference type="InterPro" id="IPR000172">
    <property type="entry name" value="GMC_OxRdtase_N"/>
</dbReference>
<keyword evidence="4" id="KW-0274">FAD</keyword>
<dbReference type="GO" id="GO:0016614">
    <property type="term" value="F:oxidoreductase activity, acting on CH-OH group of donors"/>
    <property type="evidence" value="ECO:0007669"/>
    <property type="project" value="InterPro"/>
</dbReference>
<evidence type="ECO:0000256" key="1">
    <source>
        <dbReference type="ARBA" id="ARBA00001974"/>
    </source>
</evidence>
<accession>A2C914</accession>
<dbReference type="InterPro" id="IPR036188">
    <property type="entry name" value="FAD/NAD-bd_sf"/>
</dbReference>
<evidence type="ECO:0000313" key="8">
    <source>
        <dbReference type="EMBL" id="ABM77974.1"/>
    </source>
</evidence>
<dbReference type="PANTHER" id="PTHR42784:SF1">
    <property type="entry name" value="PYRANOSE 2-OXIDASE"/>
    <property type="match status" value="1"/>
</dbReference>
<dbReference type="InterPro" id="IPR051473">
    <property type="entry name" value="P2Ox-like"/>
</dbReference>
<reference evidence="8 9" key="1">
    <citation type="journal article" date="2007" name="PLoS Genet.">
        <title>Patterns and implications of gene gain and loss in the evolution of Prochlorococcus.</title>
        <authorList>
            <person name="Kettler G.C."/>
            <person name="Martiny A.C."/>
            <person name="Huang K."/>
            <person name="Zucker J."/>
            <person name="Coleman M.L."/>
            <person name="Rodrigue S."/>
            <person name="Chen F."/>
            <person name="Lapidus A."/>
            <person name="Ferriera S."/>
            <person name="Johnson J."/>
            <person name="Steglich C."/>
            <person name="Church G.M."/>
            <person name="Richardson P."/>
            <person name="Chisholm S.W."/>
        </authorList>
    </citation>
    <scope>NUCLEOTIDE SEQUENCE [LARGE SCALE GENOMIC DNA]</scope>
    <source>
        <strain evidence="8 9">MIT 9303</strain>
    </source>
</reference>
<dbReference type="RefSeq" id="WP_011825872.1">
    <property type="nucleotide sequence ID" value="NC_008820.1"/>
</dbReference>
<feature type="domain" description="Glucose-methanol-choline oxidoreductase C-terminal" evidence="7">
    <location>
        <begin position="400"/>
        <end position="537"/>
    </location>
</feature>
<evidence type="ECO:0000256" key="2">
    <source>
        <dbReference type="ARBA" id="ARBA00010790"/>
    </source>
</evidence>
<keyword evidence="5" id="KW-0560">Oxidoreductase</keyword>
<gene>
    <name evidence="8" type="ordered locus">P9303_12251</name>
</gene>
<dbReference type="BioCyc" id="PMAR59922:G1G80-1069-MONOMER"/>
<dbReference type="STRING" id="59922.P9303_12251"/>
<protein>
    <submittedName>
        <fullName evidence="8">Glucose-methanol-choline (GMC) oxidoreductase:NAD binding site</fullName>
    </submittedName>
</protein>
<evidence type="ECO:0000256" key="4">
    <source>
        <dbReference type="ARBA" id="ARBA00022827"/>
    </source>
</evidence>
<feature type="domain" description="Glucose-methanol-choline oxidoreductase N-terminal" evidence="6">
    <location>
        <begin position="7"/>
        <end position="314"/>
    </location>
</feature>
<dbReference type="Pfam" id="PF05199">
    <property type="entry name" value="GMC_oxred_C"/>
    <property type="match status" value="1"/>
</dbReference>
<evidence type="ECO:0000313" key="9">
    <source>
        <dbReference type="Proteomes" id="UP000002274"/>
    </source>
</evidence>
<dbReference type="PANTHER" id="PTHR42784">
    <property type="entry name" value="PYRANOSE 2-OXIDASE"/>
    <property type="match status" value="1"/>
</dbReference>
<dbReference type="AlphaFoldDB" id="A2C914"/>
<dbReference type="InterPro" id="IPR007867">
    <property type="entry name" value="GMC_OxRtase_C"/>
</dbReference>
<organism evidence="8 9">
    <name type="scientific">Prochlorococcus marinus (strain MIT 9303)</name>
    <dbReference type="NCBI Taxonomy" id="59922"/>
    <lineage>
        <taxon>Bacteria</taxon>
        <taxon>Bacillati</taxon>
        <taxon>Cyanobacteriota</taxon>
        <taxon>Cyanophyceae</taxon>
        <taxon>Synechococcales</taxon>
        <taxon>Prochlorococcaceae</taxon>
        <taxon>Prochlorococcus</taxon>
    </lineage>
</organism>
<dbReference type="SUPFAM" id="SSF54373">
    <property type="entry name" value="FAD-linked reductases, C-terminal domain"/>
    <property type="match status" value="1"/>
</dbReference>
<comment type="similarity">
    <text evidence="2">Belongs to the GMC oxidoreductase family.</text>
</comment>
<dbReference type="Proteomes" id="UP000002274">
    <property type="component" value="Chromosome"/>
</dbReference>
<evidence type="ECO:0000259" key="7">
    <source>
        <dbReference type="Pfam" id="PF05199"/>
    </source>
</evidence>
<keyword evidence="3" id="KW-0285">Flavoprotein</keyword>
<dbReference type="EMBL" id="CP000554">
    <property type="protein sequence ID" value="ABM77974.1"/>
    <property type="molecule type" value="Genomic_DNA"/>
</dbReference>
<evidence type="ECO:0000256" key="3">
    <source>
        <dbReference type="ARBA" id="ARBA00022630"/>
    </source>
</evidence>
<name>A2C914_PROM3</name>
<dbReference type="HOGENOM" id="CLU_008878_4_0_3"/>
<evidence type="ECO:0000259" key="6">
    <source>
        <dbReference type="Pfam" id="PF00732"/>
    </source>
</evidence>
<dbReference type="SUPFAM" id="SSF51905">
    <property type="entry name" value="FAD/NAD(P)-binding domain"/>
    <property type="match status" value="1"/>
</dbReference>
<comment type="cofactor">
    <cofactor evidence="1">
        <name>FAD</name>
        <dbReference type="ChEBI" id="CHEBI:57692"/>
    </cofactor>
</comment>
<dbReference type="Gene3D" id="3.50.50.60">
    <property type="entry name" value="FAD/NAD(P)-binding domain"/>
    <property type="match status" value="2"/>
</dbReference>
<sequence>MIQHPYEVIVIGSGATGGVAALTLAEAGVRVLVVEAGPDLSAQKALGSEPGNTLRRLDGLCSGKHRSQAQHPGYWKANPLLYANEKENPYTYPSEHPFIWTQGRQVGGRSLTWGGITLRLSDQDLKASRRDGYGPEWPLQYSELAPHYSALEERLKVHGHVDGLEQLPDGNYIAPLPFTASEQQFASAVDTELGYPVIHSRGFGPHQPSVDGPWPRSSSPGSTLQMALATGKVEILSNHKAERLLMHPDHEAARGVLVIDQRNGNRQELHGELVVLCASTIQSLRLLLSSEVSHHSAGFTDPSGNLGCYLMDHVSTCRFFALPRSQVKQVSETDSTANVLSGAGSFFLPFGACLEPKNQLKFLRGYGLWGGIDRFEPPDWLKRKPDTATGFLIGHGEVLPSPHNKVTLSSTLDRWGVPVPHIDCRWGENEQAMVDHMQDTIKTAIQSAGGTMLPLKELINLMFLEPLLDGALALSETSPPPGYYIHEVGGAAMGEREDCSVVDRWNRLWRCPNVLVVDGACWPTSAWQSPTLTMMAITRRACLQALKPRRG</sequence>
<dbReference type="Pfam" id="PF00732">
    <property type="entry name" value="GMC_oxred_N"/>
    <property type="match status" value="1"/>
</dbReference>